<evidence type="ECO:0000256" key="5">
    <source>
        <dbReference type="ARBA" id="ARBA00022833"/>
    </source>
</evidence>
<feature type="compositionally biased region" description="Polar residues" evidence="8">
    <location>
        <begin position="596"/>
        <end position="629"/>
    </location>
</feature>
<dbReference type="Proteomes" id="UP000288716">
    <property type="component" value="Unassembled WGS sequence"/>
</dbReference>
<evidence type="ECO:0000313" key="10">
    <source>
        <dbReference type="EMBL" id="RWS25423.1"/>
    </source>
</evidence>
<keyword evidence="3" id="KW-0677">Repeat</keyword>
<feature type="compositionally biased region" description="Low complexity" evidence="8">
    <location>
        <begin position="649"/>
        <end position="664"/>
    </location>
</feature>
<feature type="compositionally biased region" description="Polar residues" evidence="8">
    <location>
        <begin position="70"/>
        <end position="79"/>
    </location>
</feature>
<evidence type="ECO:0000256" key="2">
    <source>
        <dbReference type="ARBA" id="ARBA00022723"/>
    </source>
</evidence>
<feature type="compositionally biased region" description="Polar residues" evidence="8">
    <location>
        <begin position="694"/>
        <end position="711"/>
    </location>
</feature>
<dbReference type="AlphaFoldDB" id="A0A443SD00"/>
<protein>
    <recommendedName>
        <fullName evidence="9">C2H2-type domain-containing protein</fullName>
    </recommendedName>
</protein>
<evidence type="ECO:0000256" key="3">
    <source>
        <dbReference type="ARBA" id="ARBA00022737"/>
    </source>
</evidence>
<feature type="region of interest" description="Disordered" evidence="8">
    <location>
        <begin position="596"/>
        <end position="712"/>
    </location>
</feature>
<dbReference type="SMART" id="SM00249">
    <property type="entry name" value="PHD"/>
    <property type="match status" value="1"/>
</dbReference>
<dbReference type="GO" id="GO:0008270">
    <property type="term" value="F:zinc ion binding"/>
    <property type="evidence" value="ECO:0007669"/>
    <property type="project" value="UniProtKB-KW"/>
</dbReference>
<dbReference type="SUPFAM" id="SSF57903">
    <property type="entry name" value="FYVE/PHD zinc finger"/>
    <property type="match status" value="1"/>
</dbReference>
<sequence length="807" mass="90328">MDNELSSVSMQSSVAPKEFKIEEDHNHFKCAVEGCGKSFRKENLLESHVRHYHTEMAPKKPKSKSKESHSTPVSQNTSPSPSPLPSVGEQSAKVSPTTPRTILKSDTPSETHFPYEPPQMAAQTNSRSKGNKRKISEGKGSPSKKGKTTKAKTPLVVKIPMPSSKIQLKVPSQMTELHLNLLKKVDLLPNTNVSHSTSPLELNIVESPVDTSRRKKKLKHESSVDSNSTTQNSCEISEEKKKLESCDSVESTSQSTSPVPSTSNSSQKRSNRKKKRPDYSNDTTASLSGFVFSQHTFISRFINLGVDIGMQSLTPTPTRRSNRVNAGTNHTDKELLTPVGVDSASISPDLPFYDDNPVPNTRLPFWDARTMRDIHENDDFEEFVHCVCDLKEESGLMIQCEVCLTWQHGQCFNIEKEEDVRDSYVCYFCKNPRLVRESCRFKFDQEWLKKGKLPALVPPKDDEMHKDAQQSATSIEQLKNTNHLMKAMVEVVEIIQSLRYKISLLKKDDDPNLRLFEKAWTEKKEEISLESENAAETENDTNLKVNESDMLGDIFSMSTNILENKISGQDFNVPDDLRNDLQDEADLISFITSPDIKTTDDVNNQDSVSASTSVGGNHDSVAQENCVQNNEEHEMKPDTTGLQNECELNSDSKNSTSKSSSSDNLKSDKNDRDENCEDSQSTIVDGCFDEGEKSVNSSLGNRSQKSTNDIESTVEKELTSEVNNDDPMLSTCHRNLIEHILDMQAKVLERLALIETKVCELEDDFGYEGSNEDEAKENLIAFKDSVKGLYTDLDVVKKIADFKAANI</sequence>
<evidence type="ECO:0000259" key="9">
    <source>
        <dbReference type="PROSITE" id="PS50157"/>
    </source>
</evidence>
<dbReference type="Gene3D" id="3.30.160.60">
    <property type="entry name" value="Classic Zinc Finger"/>
    <property type="match status" value="1"/>
</dbReference>
<dbReference type="PROSITE" id="PS01359">
    <property type="entry name" value="ZF_PHD_1"/>
    <property type="match status" value="1"/>
</dbReference>
<dbReference type="Pfam" id="PF20826">
    <property type="entry name" value="PHD_5"/>
    <property type="match status" value="1"/>
</dbReference>
<keyword evidence="6" id="KW-0539">Nucleus</keyword>
<feature type="compositionally biased region" description="Polar residues" evidence="8">
    <location>
        <begin position="88"/>
        <end position="110"/>
    </location>
</feature>
<evidence type="ECO:0000256" key="6">
    <source>
        <dbReference type="ARBA" id="ARBA00023242"/>
    </source>
</evidence>
<dbReference type="PROSITE" id="PS00028">
    <property type="entry name" value="ZINC_FINGER_C2H2_1"/>
    <property type="match status" value="1"/>
</dbReference>
<organism evidence="10 11">
    <name type="scientific">Leptotrombidium deliense</name>
    <dbReference type="NCBI Taxonomy" id="299467"/>
    <lineage>
        <taxon>Eukaryota</taxon>
        <taxon>Metazoa</taxon>
        <taxon>Ecdysozoa</taxon>
        <taxon>Arthropoda</taxon>
        <taxon>Chelicerata</taxon>
        <taxon>Arachnida</taxon>
        <taxon>Acari</taxon>
        <taxon>Acariformes</taxon>
        <taxon>Trombidiformes</taxon>
        <taxon>Prostigmata</taxon>
        <taxon>Anystina</taxon>
        <taxon>Parasitengona</taxon>
        <taxon>Trombiculoidea</taxon>
        <taxon>Trombiculidae</taxon>
        <taxon>Leptotrombidium</taxon>
    </lineage>
</organism>
<dbReference type="PANTHER" id="PTHR15856:SF51">
    <property type="entry name" value="MBD-R2"/>
    <property type="match status" value="1"/>
</dbReference>
<dbReference type="Gene3D" id="3.30.40.10">
    <property type="entry name" value="Zinc/RING finger domain, C3HC4 (zinc finger)"/>
    <property type="match status" value="1"/>
</dbReference>
<keyword evidence="2" id="KW-0479">Metal-binding</keyword>
<accession>A0A443SD00</accession>
<keyword evidence="4 7" id="KW-0863">Zinc-finger</keyword>
<evidence type="ECO:0000256" key="7">
    <source>
        <dbReference type="PROSITE-ProRule" id="PRU00042"/>
    </source>
</evidence>
<dbReference type="VEuPathDB" id="VectorBase:LDEU006617"/>
<dbReference type="STRING" id="299467.A0A443SD00"/>
<dbReference type="PANTHER" id="PTHR15856">
    <property type="entry name" value="PHD FINGER PROTEIN 20-RELATED"/>
    <property type="match status" value="1"/>
</dbReference>
<dbReference type="InterPro" id="IPR001965">
    <property type="entry name" value="Znf_PHD"/>
</dbReference>
<feature type="region of interest" description="Disordered" evidence="8">
    <location>
        <begin position="209"/>
        <end position="285"/>
    </location>
</feature>
<keyword evidence="5" id="KW-0862">Zinc</keyword>
<dbReference type="InterPro" id="IPR011011">
    <property type="entry name" value="Znf_FYVE_PHD"/>
</dbReference>
<feature type="region of interest" description="Disordered" evidence="8">
    <location>
        <begin position="49"/>
        <end position="155"/>
    </location>
</feature>
<evidence type="ECO:0000313" key="11">
    <source>
        <dbReference type="Proteomes" id="UP000288716"/>
    </source>
</evidence>
<keyword evidence="11" id="KW-1185">Reference proteome</keyword>
<evidence type="ECO:0000256" key="1">
    <source>
        <dbReference type="ARBA" id="ARBA00004123"/>
    </source>
</evidence>
<feature type="compositionally biased region" description="Low complexity" evidence="8">
    <location>
        <begin position="248"/>
        <end position="268"/>
    </location>
</feature>
<reference evidence="10 11" key="1">
    <citation type="journal article" date="2018" name="Gigascience">
        <title>Genomes of trombidid mites reveal novel predicted allergens and laterally-transferred genes associated with secondary metabolism.</title>
        <authorList>
            <person name="Dong X."/>
            <person name="Chaisiri K."/>
            <person name="Xia D."/>
            <person name="Armstrong S.D."/>
            <person name="Fang Y."/>
            <person name="Donnelly M.J."/>
            <person name="Kadowaki T."/>
            <person name="McGarry J.W."/>
            <person name="Darby A.C."/>
            <person name="Makepeace B.L."/>
        </authorList>
    </citation>
    <scope>NUCLEOTIDE SEQUENCE [LARGE SCALE GENOMIC DNA]</scope>
    <source>
        <strain evidence="10">UoL-UT</strain>
    </source>
</reference>
<dbReference type="GO" id="GO:0044545">
    <property type="term" value="C:NSL complex"/>
    <property type="evidence" value="ECO:0007669"/>
    <property type="project" value="TreeGrafter"/>
</dbReference>
<dbReference type="InterPro" id="IPR019786">
    <property type="entry name" value="Zinc_finger_PHD-type_CS"/>
</dbReference>
<feature type="domain" description="C2H2-type" evidence="9">
    <location>
        <begin position="28"/>
        <end position="58"/>
    </location>
</feature>
<dbReference type="GO" id="GO:0005634">
    <property type="term" value="C:nucleus"/>
    <property type="evidence" value="ECO:0007669"/>
    <property type="project" value="UniProtKB-SubCell"/>
</dbReference>
<dbReference type="InterPro" id="IPR013087">
    <property type="entry name" value="Znf_C2H2_type"/>
</dbReference>
<dbReference type="EMBL" id="NCKV01003725">
    <property type="protein sequence ID" value="RWS25423.1"/>
    <property type="molecule type" value="Genomic_DNA"/>
</dbReference>
<dbReference type="GO" id="GO:0006357">
    <property type="term" value="P:regulation of transcription by RNA polymerase II"/>
    <property type="evidence" value="ECO:0007669"/>
    <property type="project" value="TreeGrafter"/>
</dbReference>
<dbReference type="PROSITE" id="PS50157">
    <property type="entry name" value="ZINC_FINGER_C2H2_2"/>
    <property type="match status" value="1"/>
</dbReference>
<name>A0A443SD00_9ACAR</name>
<feature type="compositionally biased region" description="Polar residues" evidence="8">
    <location>
        <begin position="224"/>
        <end position="235"/>
    </location>
</feature>
<dbReference type="InterPro" id="IPR043449">
    <property type="entry name" value="PHF20-like"/>
</dbReference>
<comment type="caution">
    <text evidence="10">The sequence shown here is derived from an EMBL/GenBank/DDBJ whole genome shotgun (WGS) entry which is preliminary data.</text>
</comment>
<comment type="subcellular location">
    <subcellularLocation>
        <location evidence="1">Nucleus</location>
    </subcellularLocation>
</comment>
<dbReference type="SMART" id="SM00355">
    <property type="entry name" value="ZnF_C2H2"/>
    <property type="match status" value="1"/>
</dbReference>
<feature type="compositionally biased region" description="Basic and acidic residues" evidence="8">
    <location>
        <begin position="49"/>
        <end position="69"/>
    </location>
</feature>
<dbReference type="InterPro" id="IPR013083">
    <property type="entry name" value="Znf_RING/FYVE/PHD"/>
</dbReference>
<evidence type="ECO:0000256" key="8">
    <source>
        <dbReference type="SAM" id="MobiDB-lite"/>
    </source>
</evidence>
<proteinExistence type="predicted"/>
<gene>
    <name evidence="10" type="ORF">B4U80_00560</name>
</gene>
<dbReference type="OrthoDB" id="161570at2759"/>
<evidence type="ECO:0000256" key="4">
    <source>
        <dbReference type="ARBA" id="ARBA00022771"/>
    </source>
</evidence>